<dbReference type="InterPro" id="IPR002372">
    <property type="entry name" value="PQQ_rpt_dom"/>
</dbReference>
<evidence type="ECO:0000256" key="1">
    <source>
        <dbReference type="SAM" id="MobiDB-lite"/>
    </source>
</evidence>
<dbReference type="Gene3D" id="2.130.10.10">
    <property type="entry name" value="YVTN repeat-like/Quinoprotein amine dehydrogenase"/>
    <property type="match status" value="1"/>
</dbReference>
<keyword evidence="2" id="KW-1133">Transmembrane helix</keyword>
<evidence type="ECO:0000313" key="4">
    <source>
        <dbReference type="EMBL" id="TWU48754.1"/>
    </source>
</evidence>
<feature type="transmembrane region" description="Helical" evidence="2">
    <location>
        <begin position="57"/>
        <end position="76"/>
    </location>
</feature>
<keyword evidence="2" id="KW-0472">Membrane</keyword>
<feature type="domain" description="Pyrrolo-quinoline quinone repeat" evidence="3">
    <location>
        <begin position="193"/>
        <end position="277"/>
    </location>
</feature>
<feature type="transmembrane region" description="Helical" evidence="2">
    <location>
        <begin position="88"/>
        <end position="108"/>
    </location>
</feature>
<dbReference type="PANTHER" id="PTHR34512">
    <property type="entry name" value="CELL SURFACE PROTEIN"/>
    <property type="match status" value="1"/>
</dbReference>
<evidence type="ECO:0000259" key="3">
    <source>
        <dbReference type="Pfam" id="PF13360"/>
    </source>
</evidence>
<feature type="region of interest" description="Disordered" evidence="1">
    <location>
        <begin position="1"/>
        <end position="24"/>
    </location>
</feature>
<dbReference type="Proteomes" id="UP000318288">
    <property type="component" value="Unassembled WGS sequence"/>
</dbReference>
<dbReference type="SUPFAM" id="SSF50998">
    <property type="entry name" value="Quinoprotein alcohol dehydrogenase-like"/>
    <property type="match status" value="1"/>
</dbReference>
<keyword evidence="2" id="KW-0812">Transmembrane</keyword>
<protein>
    <submittedName>
        <fullName evidence="4">Outer membrane biogenesis protein BamB</fullName>
    </submittedName>
</protein>
<sequence>MIDGPENDGPENDGQTADSHKPTLTSPRRLRRSLIALAIGVVAIVAAQSIATTTDHQHANTACFVIGLITLIYGLVQLHLSASRRGRRYVVPATIAVVLAGIFSLVRFDGFSGEMVPQFAFRFDEGMELADLDAESSDIALDDSAEANAIANSTNFLGTDRNGIIEKRAFAVPESAGDVDILWNQGIGEGWSSFAVAGDRAVTLEQRGEMECLTCYRLRDGKLLWIQSAATRHENALGGTGPRSTPTIDSGRVYAQGATGKVWCVDLFSGDEIWKLDLLEVAGWTKLESENAITWGRAGSPLIVDDMCVLPLGGPDELANSGRSLIALDAKDGTTRWTAGEAQISYGSPMTMTLAGVRQIVSVNEATVTGHSIEDGAVQWEFEWPGQSNAGANCASAVQAGMNRFIIGKGYGGGSALVEIDGDKTSMNAHAVWSSSSVLKTKFTHACLGDNVAYAISNGSLEAVNVESSDSYWRQPRSDRLGQGQLMRVEDVLVCQSESGHVDFVDAVADEYRLKLQLPALSTKTWNVPTIAGRHILVRNDRETICFYMPEKITN</sequence>
<dbReference type="EMBL" id="SJPW01000006">
    <property type="protein sequence ID" value="TWU48754.1"/>
    <property type="molecule type" value="Genomic_DNA"/>
</dbReference>
<feature type="compositionally biased region" description="Acidic residues" evidence="1">
    <location>
        <begin position="1"/>
        <end position="11"/>
    </location>
</feature>
<keyword evidence="5" id="KW-1185">Reference proteome</keyword>
<dbReference type="AlphaFoldDB" id="A0A5C6EJM7"/>
<name>A0A5C6EJM7_9BACT</name>
<accession>A0A5C6EJM7</accession>
<dbReference type="InterPro" id="IPR015943">
    <property type="entry name" value="WD40/YVTN_repeat-like_dom_sf"/>
</dbReference>
<dbReference type="PANTHER" id="PTHR34512:SF30">
    <property type="entry name" value="OUTER MEMBRANE PROTEIN ASSEMBLY FACTOR BAMB"/>
    <property type="match status" value="1"/>
</dbReference>
<proteinExistence type="predicted"/>
<evidence type="ECO:0000313" key="5">
    <source>
        <dbReference type="Proteomes" id="UP000318288"/>
    </source>
</evidence>
<gene>
    <name evidence="4" type="ORF">Poly51_46570</name>
</gene>
<evidence type="ECO:0000256" key="2">
    <source>
        <dbReference type="SAM" id="Phobius"/>
    </source>
</evidence>
<feature type="transmembrane region" description="Helical" evidence="2">
    <location>
        <begin position="34"/>
        <end position="51"/>
    </location>
</feature>
<organism evidence="4 5">
    <name type="scientific">Rubripirellula tenax</name>
    <dbReference type="NCBI Taxonomy" id="2528015"/>
    <lineage>
        <taxon>Bacteria</taxon>
        <taxon>Pseudomonadati</taxon>
        <taxon>Planctomycetota</taxon>
        <taxon>Planctomycetia</taxon>
        <taxon>Pirellulales</taxon>
        <taxon>Pirellulaceae</taxon>
        <taxon>Rubripirellula</taxon>
    </lineage>
</organism>
<reference evidence="4 5" key="1">
    <citation type="submission" date="2019-02" db="EMBL/GenBank/DDBJ databases">
        <title>Deep-cultivation of Planctomycetes and their phenomic and genomic characterization uncovers novel biology.</title>
        <authorList>
            <person name="Wiegand S."/>
            <person name="Jogler M."/>
            <person name="Boedeker C."/>
            <person name="Pinto D."/>
            <person name="Vollmers J."/>
            <person name="Rivas-Marin E."/>
            <person name="Kohn T."/>
            <person name="Peeters S.H."/>
            <person name="Heuer A."/>
            <person name="Rast P."/>
            <person name="Oberbeckmann S."/>
            <person name="Bunk B."/>
            <person name="Jeske O."/>
            <person name="Meyerdierks A."/>
            <person name="Storesund J.E."/>
            <person name="Kallscheuer N."/>
            <person name="Luecker S."/>
            <person name="Lage O.M."/>
            <person name="Pohl T."/>
            <person name="Merkel B.J."/>
            <person name="Hornburger P."/>
            <person name="Mueller R.-W."/>
            <person name="Bruemmer F."/>
            <person name="Labrenz M."/>
            <person name="Spormann A.M."/>
            <person name="Op Den Camp H."/>
            <person name="Overmann J."/>
            <person name="Amann R."/>
            <person name="Jetten M.S.M."/>
            <person name="Mascher T."/>
            <person name="Medema M.H."/>
            <person name="Devos D.P."/>
            <person name="Kaster A.-K."/>
            <person name="Ovreas L."/>
            <person name="Rohde M."/>
            <person name="Galperin M.Y."/>
            <person name="Jogler C."/>
        </authorList>
    </citation>
    <scope>NUCLEOTIDE SEQUENCE [LARGE SCALE GENOMIC DNA]</scope>
    <source>
        <strain evidence="4 5">Poly51</strain>
    </source>
</reference>
<dbReference type="Pfam" id="PF13360">
    <property type="entry name" value="PQQ_2"/>
    <property type="match status" value="2"/>
</dbReference>
<feature type="domain" description="Pyrrolo-quinoline quinone repeat" evidence="3">
    <location>
        <begin position="322"/>
        <end position="475"/>
    </location>
</feature>
<dbReference type="InterPro" id="IPR011047">
    <property type="entry name" value="Quinoprotein_ADH-like_sf"/>
</dbReference>
<comment type="caution">
    <text evidence="4">The sequence shown here is derived from an EMBL/GenBank/DDBJ whole genome shotgun (WGS) entry which is preliminary data.</text>
</comment>